<dbReference type="Pfam" id="PF00440">
    <property type="entry name" value="TetR_N"/>
    <property type="match status" value="1"/>
</dbReference>
<dbReference type="InterPro" id="IPR001647">
    <property type="entry name" value="HTH_TetR"/>
</dbReference>
<proteinExistence type="predicted"/>
<dbReference type="GO" id="GO:0000976">
    <property type="term" value="F:transcription cis-regulatory region binding"/>
    <property type="evidence" value="ECO:0007669"/>
    <property type="project" value="TreeGrafter"/>
</dbReference>
<sequence>MMTSYGAERAKIDQGVEMAKRAVKARSKERIPDDLDHVGKRTIVGIRGATQRGTATRARILRTAIALLGARGSAATNTQLVSDMSGVARGSILHQFPTRLDLMAGVFEYGTQEMLGHLRKQIARYPAPRDRLGALFNILWEVSNSEAGLAVSEIQDAAHWDEDLGRIINPLTSTFLPRIFSELAEVASQAGISKPEALMPSLALMLAAMRGIVIGSRFKGTEELYSSALEQQQAFWGLVIQKYYNDSKI</sequence>
<evidence type="ECO:0000313" key="6">
    <source>
        <dbReference type="EMBL" id="QUT07167.1"/>
    </source>
</evidence>
<evidence type="ECO:0000313" key="7">
    <source>
        <dbReference type="Proteomes" id="UP000681425"/>
    </source>
</evidence>
<dbReference type="Gene3D" id="1.10.357.10">
    <property type="entry name" value="Tetracycline Repressor, domain 2"/>
    <property type="match status" value="1"/>
</dbReference>
<name>A0A975Q354_9SPHN</name>
<keyword evidence="1" id="KW-0805">Transcription regulation</keyword>
<evidence type="ECO:0000256" key="3">
    <source>
        <dbReference type="ARBA" id="ARBA00023163"/>
    </source>
</evidence>
<evidence type="ECO:0000256" key="4">
    <source>
        <dbReference type="PROSITE-ProRule" id="PRU00335"/>
    </source>
</evidence>
<dbReference type="SUPFAM" id="SSF46689">
    <property type="entry name" value="Homeodomain-like"/>
    <property type="match status" value="1"/>
</dbReference>
<evidence type="ECO:0000256" key="2">
    <source>
        <dbReference type="ARBA" id="ARBA00023125"/>
    </source>
</evidence>
<accession>A0A975Q354</accession>
<dbReference type="InterPro" id="IPR009057">
    <property type="entry name" value="Homeodomain-like_sf"/>
</dbReference>
<dbReference type="KEGG" id="spph:KFK14_07055"/>
<feature type="domain" description="HTH tetR-type" evidence="5">
    <location>
        <begin position="54"/>
        <end position="114"/>
    </location>
</feature>
<dbReference type="PROSITE" id="PS50977">
    <property type="entry name" value="HTH_TETR_2"/>
    <property type="match status" value="1"/>
</dbReference>
<dbReference type="AlphaFoldDB" id="A0A975Q354"/>
<dbReference type="InterPro" id="IPR050109">
    <property type="entry name" value="HTH-type_TetR-like_transc_reg"/>
</dbReference>
<dbReference type="PANTHER" id="PTHR30055:SF234">
    <property type="entry name" value="HTH-TYPE TRANSCRIPTIONAL REGULATOR BETI"/>
    <property type="match status" value="1"/>
</dbReference>
<protein>
    <submittedName>
        <fullName evidence="6">TetR/AcrR family transcriptional regulator</fullName>
    </submittedName>
</protein>
<keyword evidence="3" id="KW-0804">Transcription</keyword>
<gene>
    <name evidence="6" type="ORF">KFK14_07055</name>
</gene>
<keyword evidence="2 4" id="KW-0238">DNA-binding</keyword>
<feature type="DNA-binding region" description="H-T-H motif" evidence="4">
    <location>
        <begin position="77"/>
        <end position="96"/>
    </location>
</feature>
<dbReference type="PANTHER" id="PTHR30055">
    <property type="entry name" value="HTH-TYPE TRANSCRIPTIONAL REGULATOR RUTR"/>
    <property type="match status" value="1"/>
</dbReference>
<dbReference type="GO" id="GO:0003700">
    <property type="term" value="F:DNA-binding transcription factor activity"/>
    <property type="evidence" value="ECO:0007669"/>
    <property type="project" value="TreeGrafter"/>
</dbReference>
<dbReference type="EMBL" id="CP073910">
    <property type="protein sequence ID" value="QUT07167.1"/>
    <property type="molecule type" value="Genomic_DNA"/>
</dbReference>
<keyword evidence="7" id="KW-1185">Reference proteome</keyword>
<dbReference type="RefSeq" id="WP_212610374.1">
    <property type="nucleotide sequence ID" value="NZ_CP073910.1"/>
</dbReference>
<reference evidence="6" key="1">
    <citation type="submission" date="2021-04" db="EMBL/GenBank/DDBJ databases">
        <title>Isolation of p-tert-butylphenol degrading bacteria Sphingobium phenoxybenzoativorans Tas13 from active sludge.</title>
        <authorList>
            <person name="Li Y."/>
        </authorList>
    </citation>
    <scope>NUCLEOTIDE SEQUENCE</scope>
    <source>
        <strain evidence="6">Tas13</strain>
    </source>
</reference>
<evidence type="ECO:0000256" key="1">
    <source>
        <dbReference type="ARBA" id="ARBA00023015"/>
    </source>
</evidence>
<organism evidence="6 7">
    <name type="scientific">Sphingobium phenoxybenzoativorans</name>
    <dbReference type="NCBI Taxonomy" id="1592790"/>
    <lineage>
        <taxon>Bacteria</taxon>
        <taxon>Pseudomonadati</taxon>
        <taxon>Pseudomonadota</taxon>
        <taxon>Alphaproteobacteria</taxon>
        <taxon>Sphingomonadales</taxon>
        <taxon>Sphingomonadaceae</taxon>
        <taxon>Sphingobium</taxon>
    </lineage>
</organism>
<dbReference type="Proteomes" id="UP000681425">
    <property type="component" value="Chromosome"/>
</dbReference>
<evidence type="ECO:0000259" key="5">
    <source>
        <dbReference type="PROSITE" id="PS50977"/>
    </source>
</evidence>